<dbReference type="GO" id="GO:0016628">
    <property type="term" value="F:oxidoreductase activity, acting on the CH-CH group of donors, NAD or NADP as acceptor"/>
    <property type="evidence" value="ECO:0007669"/>
    <property type="project" value="InterPro"/>
</dbReference>
<protein>
    <submittedName>
        <fullName evidence="3">NAD(P)-binding protein</fullName>
    </submittedName>
</protein>
<evidence type="ECO:0000313" key="3">
    <source>
        <dbReference type="EMBL" id="KIY66931.1"/>
    </source>
</evidence>
<gene>
    <name evidence="3" type="ORF">CYLTODRAFT_423014</name>
</gene>
<dbReference type="InterPro" id="IPR045010">
    <property type="entry name" value="MDR_fam"/>
</dbReference>
<dbReference type="InterPro" id="IPR013149">
    <property type="entry name" value="ADH-like_C"/>
</dbReference>
<dbReference type="PANTHER" id="PTHR43205">
    <property type="entry name" value="PROSTAGLANDIN REDUCTASE"/>
    <property type="match status" value="1"/>
</dbReference>
<keyword evidence="4" id="KW-1185">Reference proteome</keyword>
<dbReference type="EMBL" id="KN880540">
    <property type="protein sequence ID" value="KIY66931.1"/>
    <property type="molecule type" value="Genomic_DNA"/>
</dbReference>
<evidence type="ECO:0000259" key="2">
    <source>
        <dbReference type="SMART" id="SM00829"/>
    </source>
</evidence>
<keyword evidence="1" id="KW-0560">Oxidoreductase</keyword>
<dbReference type="InterPro" id="IPR020843">
    <property type="entry name" value="ER"/>
</dbReference>
<dbReference type="InterPro" id="IPR041694">
    <property type="entry name" value="ADH_N_2"/>
</dbReference>
<dbReference type="SUPFAM" id="SSF51735">
    <property type="entry name" value="NAD(P)-binding Rossmann-fold domains"/>
    <property type="match status" value="1"/>
</dbReference>
<dbReference type="SMART" id="SM00829">
    <property type="entry name" value="PKS_ER"/>
    <property type="match status" value="1"/>
</dbReference>
<dbReference type="SUPFAM" id="SSF50129">
    <property type="entry name" value="GroES-like"/>
    <property type="match status" value="1"/>
</dbReference>
<dbReference type="CDD" id="cd05288">
    <property type="entry name" value="PGDH"/>
    <property type="match status" value="1"/>
</dbReference>
<dbReference type="Pfam" id="PF16884">
    <property type="entry name" value="ADH_N_2"/>
    <property type="match status" value="1"/>
</dbReference>
<dbReference type="Proteomes" id="UP000054007">
    <property type="component" value="Unassembled WGS sequence"/>
</dbReference>
<organism evidence="3 4">
    <name type="scientific">Cylindrobasidium torrendii FP15055 ss-10</name>
    <dbReference type="NCBI Taxonomy" id="1314674"/>
    <lineage>
        <taxon>Eukaryota</taxon>
        <taxon>Fungi</taxon>
        <taxon>Dikarya</taxon>
        <taxon>Basidiomycota</taxon>
        <taxon>Agaricomycotina</taxon>
        <taxon>Agaricomycetes</taxon>
        <taxon>Agaricomycetidae</taxon>
        <taxon>Agaricales</taxon>
        <taxon>Marasmiineae</taxon>
        <taxon>Physalacriaceae</taxon>
        <taxon>Cylindrobasidium</taxon>
    </lineage>
</organism>
<dbReference type="OrthoDB" id="809632at2759"/>
<proteinExistence type="predicted"/>
<evidence type="ECO:0000256" key="1">
    <source>
        <dbReference type="ARBA" id="ARBA00023002"/>
    </source>
</evidence>
<sequence length="349" mass="38231">MPVVTNGRVIFNEIPEGYPEPGKTVVYDEAETLDLDSVVLNGGILVKTLVLSADPYMRGQMRDPSIETYVAAFTLGKPIYGYGIGVVLRSESTEYKTGDHVHGHFDYKHYQVIQENNLSNLRGTIKRHPKLPWTAYTGVAGGSGRTALYAWRTFAQAKPGNTVFVTTGAGPVGSMVIQIAKSEGLRVIASAGTDDKVAFVKEIGADVAFNYKTTDTATILAQEGPLDIYWDNVGGETLDLALKYAARYARFIECGMISGYNHKEGHQMKNLFEIIARRITISGFIVGDLATSDLVKEFEEVIIPRLAIGEFRFREDITEGLEHAGETLARIQRGTNVGKTSIVVGREDS</sequence>
<name>A0A0D7BBQ1_9AGAR</name>
<dbReference type="InterPro" id="IPR036291">
    <property type="entry name" value="NAD(P)-bd_dom_sf"/>
</dbReference>
<dbReference type="PANTHER" id="PTHR43205:SF7">
    <property type="entry name" value="PROSTAGLANDIN REDUCTASE 1"/>
    <property type="match status" value="1"/>
</dbReference>
<reference evidence="3 4" key="1">
    <citation type="journal article" date="2015" name="Fungal Genet. Biol.">
        <title>Evolution of novel wood decay mechanisms in Agaricales revealed by the genome sequences of Fistulina hepatica and Cylindrobasidium torrendii.</title>
        <authorList>
            <person name="Floudas D."/>
            <person name="Held B.W."/>
            <person name="Riley R."/>
            <person name="Nagy L.G."/>
            <person name="Koehler G."/>
            <person name="Ransdell A.S."/>
            <person name="Younus H."/>
            <person name="Chow J."/>
            <person name="Chiniquy J."/>
            <person name="Lipzen A."/>
            <person name="Tritt A."/>
            <person name="Sun H."/>
            <person name="Haridas S."/>
            <person name="LaButti K."/>
            <person name="Ohm R.A."/>
            <person name="Kues U."/>
            <person name="Blanchette R.A."/>
            <person name="Grigoriev I.V."/>
            <person name="Minto R.E."/>
            <person name="Hibbett D.S."/>
        </authorList>
    </citation>
    <scope>NUCLEOTIDE SEQUENCE [LARGE SCALE GENOMIC DNA]</scope>
    <source>
        <strain evidence="3 4">FP15055 ss-10</strain>
    </source>
</reference>
<dbReference type="AlphaFoldDB" id="A0A0D7BBQ1"/>
<accession>A0A0D7BBQ1</accession>
<evidence type="ECO:0000313" key="4">
    <source>
        <dbReference type="Proteomes" id="UP000054007"/>
    </source>
</evidence>
<dbReference type="Gene3D" id="3.90.180.10">
    <property type="entry name" value="Medium-chain alcohol dehydrogenases, catalytic domain"/>
    <property type="match status" value="1"/>
</dbReference>
<feature type="domain" description="Enoyl reductase (ER)" evidence="2">
    <location>
        <begin position="44"/>
        <end position="344"/>
    </location>
</feature>
<dbReference type="Pfam" id="PF00107">
    <property type="entry name" value="ADH_zinc_N"/>
    <property type="match status" value="1"/>
</dbReference>
<dbReference type="Gene3D" id="3.40.50.720">
    <property type="entry name" value="NAD(P)-binding Rossmann-like Domain"/>
    <property type="match status" value="1"/>
</dbReference>
<dbReference type="InterPro" id="IPR011032">
    <property type="entry name" value="GroES-like_sf"/>
</dbReference>